<dbReference type="RefSeq" id="WP_073337948.1">
    <property type="nucleotide sequence ID" value="NZ_FQXM01000007.1"/>
</dbReference>
<dbReference type="OrthoDB" id="2454603at2"/>
<dbReference type="Proteomes" id="UP000184447">
    <property type="component" value="Unassembled WGS sequence"/>
</dbReference>
<protein>
    <submittedName>
        <fullName evidence="1">Uncharacterized protein</fullName>
    </submittedName>
</protein>
<gene>
    <name evidence="1" type="ORF">SAMN02745207_01642</name>
</gene>
<accession>A0A1M5U8M1</accession>
<dbReference type="STRING" id="1121316.SAMN02745207_01642"/>
<keyword evidence="2" id="KW-1185">Reference proteome</keyword>
<sequence length="111" mass="13414">MINKLIRDTLKPLNIPVHFQKYSGKAKIYITFHEYFQSGEYFEEDEETYTGHYIQVDVWTKEDYTILVKSIKDLLKNVGFKRLDETDLYEEDTGLYHKGLRFFYLEEKEVL</sequence>
<dbReference type="AlphaFoldDB" id="A0A1M5U8M1"/>
<name>A0A1M5U8M1_9CLOT</name>
<reference evidence="1 2" key="1">
    <citation type="submission" date="2016-11" db="EMBL/GenBank/DDBJ databases">
        <authorList>
            <person name="Jaros S."/>
            <person name="Januszkiewicz K."/>
            <person name="Wedrychowicz H."/>
        </authorList>
    </citation>
    <scope>NUCLEOTIDE SEQUENCE [LARGE SCALE GENOMIC DNA]</scope>
    <source>
        <strain evidence="1 2">DSM 8605</strain>
    </source>
</reference>
<evidence type="ECO:0000313" key="1">
    <source>
        <dbReference type="EMBL" id="SHH59324.1"/>
    </source>
</evidence>
<proteinExistence type="predicted"/>
<dbReference type="EMBL" id="FQXM01000007">
    <property type="protein sequence ID" value="SHH59324.1"/>
    <property type="molecule type" value="Genomic_DNA"/>
</dbReference>
<organism evidence="1 2">
    <name type="scientific">Clostridium grantii DSM 8605</name>
    <dbReference type="NCBI Taxonomy" id="1121316"/>
    <lineage>
        <taxon>Bacteria</taxon>
        <taxon>Bacillati</taxon>
        <taxon>Bacillota</taxon>
        <taxon>Clostridia</taxon>
        <taxon>Eubacteriales</taxon>
        <taxon>Clostridiaceae</taxon>
        <taxon>Clostridium</taxon>
    </lineage>
</organism>
<evidence type="ECO:0000313" key="2">
    <source>
        <dbReference type="Proteomes" id="UP000184447"/>
    </source>
</evidence>